<keyword evidence="1" id="KW-0812">Transmembrane</keyword>
<evidence type="ECO:0000313" key="3">
    <source>
        <dbReference type="Proteomes" id="UP001249851"/>
    </source>
</evidence>
<keyword evidence="1" id="KW-0472">Membrane</keyword>
<reference evidence="2" key="2">
    <citation type="journal article" date="2023" name="Science">
        <title>Genomic signatures of disease resistance in endangered staghorn corals.</title>
        <authorList>
            <person name="Vollmer S.V."/>
            <person name="Selwyn J.D."/>
            <person name="Despard B.A."/>
            <person name="Roesel C.L."/>
        </authorList>
    </citation>
    <scope>NUCLEOTIDE SEQUENCE</scope>
    <source>
        <strain evidence="2">K2</strain>
    </source>
</reference>
<dbReference type="AlphaFoldDB" id="A0AAD9R2A0"/>
<gene>
    <name evidence="2" type="ORF">P5673_003180</name>
</gene>
<reference evidence="2" key="1">
    <citation type="journal article" date="2023" name="G3 (Bethesda)">
        <title>Whole genome assembly and annotation of the endangered Caribbean coral Acropora cervicornis.</title>
        <authorList>
            <person name="Selwyn J.D."/>
            <person name="Vollmer S.V."/>
        </authorList>
    </citation>
    <scope>NUCLEOTIDE SEQUENCE</scope>
    <source>
        <strain evidence="2">K2</strain>
    </source>
</reference>
<evidence type="ECO:0000256" key="1">
    <source>
        <dbReference type="SAM" id="Phobius"/>
    </source>
</evidence>
<feature type="transmembrane region" description="Helical" evidence="1">
    <location>
        <begin position="6"/>
        <end position="29"/>
    </location>
</feature>
<organism evidence="2 3">
    <name type="scientific">Acropora cervicornis</name>
    <name type="common">Staghorn coral</name>
    <dbReference type="NCBI Taxonomy" id="6130"/>
    <lineage>
        <taxon>Eukaryota</taxon>
        <taxon>Metazoa</taxon>
        <taxon>Cnidaria</taxon>
        <taxon>Anthozoa</taxon>
        <taxon>Hexacorallia</taxon>
        <taxon>Scleractinia</taxon>
        <taxon>Astrocoeniina</taxon>
        <taxon>Acroporidae</taxon>
        <taxon>Acropora</taxon>
    </lineage>
</organism>
<dbReference type="EMBL" id="JARQWQ010000005">
    <property type="protein sequence ID" value="KAK2571781.1"/>
    <property type="molecule type" value="Genomic_DNA"/>
</dbReference>
<accession>A0AAD9R2A0</accession>
<protein>
    <submittedName>
        <fullName evidence="2">Uncharacterized protein</fullName>
    </submittedName>
</protein>
<keyword evidence="1" id="KW-1133">Transmembrane helix</keyword>
<dbReference type="Proteomes" id="UP001249851">
    <property type="component" value="Unassembled WGS sequence"/>
</dbReference>
<proteinExistence type="predicted"/>
<evidence type="ECO:0000313" key="2">
    <source>
        <dbReference type="EMBL" id="KAK2571781.1"/>
    </source>
</evidence>
<comment type="caution">
    <text evidence="2">The sequence shown here is derived from an EMBL/GenBank/DDBJ whole genome shotgun (WGS) entry which is preliminary data.</text>
</comment>
<keyword evidence="3" id="KW-1185">Reference proteome</keyword>
<sequence>MKIPSFVGPLGSIILLLLTIFGFCFYYCYWKPKRSRKQKGECTRNASTGSSSSKSRSKKTFQDDDDVYYCYNSSGATAFPTGYCFHGGLPMATVSCSEQRWQPVKMKYRTPCVAFPEVKECVESSEKLCGQLRVDVINERVPTSKSCVYISRQLSTESRGSRHVCHLQAIQECDEDKQENEACEVEIKHVQTEESKLLSS</sequence>
<name>A0AAD9R2A0_ACRCE</name>